<organism evidence="1 2">
    <name type="scientific">Yersinia frederiksenii</name>
    <dbReference type="NCBI Taxonomy" id="29484"/>
    <lineage>
        <taxon>Bacteria</taxon>
        <taxon>Pseudomonadati</taxon>
        <taxon>Pseudomonadota</taxon>
        <taxon>Gammaproteobacteria</taxon>
        <taxon>Enterobacterales</taxon>
        <taxon>Yersiniaceae</taxon>
        <taxon>Yersinia</taxon>
    </lineage>
</organism>
<evidence type="ECO:0000313" key="1">
    <source>
        <dbReference type="EMBL" id="SUP77472.1"/>
    </source>
</evidence>
<protein>
    <submittedName>
        <fullName evidence="1">Protein of uncharacterized function (DUF2946)</fullName>
    </submittedName>
</protein>
<dbReference type="Proteomes" id="UP000254835">
    <property type="component" value="Unassembled WGS sequence"/>
</dbReference>
<name>A0A380PW87_YERFR</name>
<dbReference type="InterPro" id="IPR021333">
    <property type="entry name" value="DUF2946"/>
</dbReference>
<sequence length="129" mass="13759">MLFIAPVVSVSLALSYDQNPPSVILADATMDDRAMEMAHHGGGETAHKGTQASHATQHGASHEGMMLDHAACGYCVLLTHLPLLNTPFKAEIRSAQLLAGISLPLFISSPIIEDTYSESQARAPPVFYS</sequence>
<gene>
    <name evidence="1" type="ORF">NCTC11470_02543</name>
</gene>
<dbReference type="EMBL" id="UHJA01000001">
    <property type="protein sequence ID" value="SUP77472.1"/>
    <property type="molecule type" value="Genomic_DNA"/>
</dbReference>
<dbReference type="AlphaFoldDB" id="A0A380PW87"/>
<accession>A0A380PW87</accession>
<reference evidence="1 2" key="1">
    <citation type="submission" date="2018-06" db="EMBL/GenBank/DDBJ databases">
        <authorList>
            <consortium name="Pathogen Informatics"/>
            <person name="Doyle S."/>
        </authorList>
    </citation>
    <scope>NUCLEOTIDE SEQUENCE [LARGE SCALE GENOMIC DNA]</scope>
    <source>
        <strain evidence="1 2">NCTC11470</strain>
    </source>
</reference>
<proteinExistence type="predicted"/>
<evidence type="ECO:0000313" key="2">
    <source>
        <dbReference type="Proteomes" id="UP000254835"/>
    </source>
</evidence>
<dbReference type="Pfam" id="PF11162">
    <property type="entry name" value="DUF2946"/>
    <property type="match status" value="1"/>
</dbReference>